<proteinExistence type="predicted"/>
<feature type="non-terminal residue" evidence="2">
    <location>
        <position position="339"/>
    </location>
</feature>
<dbReference type="EMBL" id="CAUJNA010002859">
    <property type="protein sequence ID" value="CAJ1394493.1"/>
    <property type="molecule type" value="Genomic_DNA"/>
</dbReference>
<feature type="coiled-coil region" evidence="1">
    <location>
        <begin position="81"/>
        <end position="112"/>
    </location>
</feature>
<keyword evidence="3" id="KW-1185">Reference proteome</keyword>
<gene>
    <name evidence="2" type="ORF">EVOR1521_LOCUS19136</name>
</gene>
<protein>
    <submittedName>
        <fullName evidence="2">Uncharacterized protein</fullName>
    </submittedName>
</protein>
<sequence>MAPRKCVGFVANAEGEAADPCVFNGNGTGRPANALTHGRCVWCCPEEMARRLVFEKAKGRLPEDRTAGVLAEVDARLEPEEEKLEEDVEMALAEKETEADEEEEEETEALECFAELGVVADNLNDGEGELDIDAVDVGEVGFGDALGEVDAPFEPAEDAEAEVEEVALKKRRLRGKQAAPVYGPPLPLPAAAAAVAEVALMGRAGQRRRASLAPSHQCLGRAGAGCTWSSTRLGEPAEIQPGRGQTHCVLRSDAQLDKSLAQQRGFQLTKTLKALRELDDAKYEAALENLKGRKGAAFAADFDDRVGFAIYRAVEREQAPRKTVPERWSELLQRRVRAQ</sequence>
<organism evidence="2 3">
    <name type="scientific">Effrenium voratum</name>
    <dbReference type="NCBI Taxonomy" id="2562239"/>
    <lineage>
        <taxon>Eukaryota</taxon>
        <taxon>Sar</taxon>
        <taxon>Alveolata</taxon>
        <taxon>Dinophyceae</taxon>
        <taxon>Suessiales</taxon>
        <taxon>Symbiodiniaceae</taxon>
        <taxon>Effrenium</taxon>
    </lineage>
</organism>
<accession>A0AA36N9S0</accession>
<reference evidence="2" key="1">
    <citation type="submission" date="2023-08" db="EMBL/GenBank/DDBJ databases">
        <authorList>
            <person name="Chen Y."/>
            <person name="Shah S."/>
            <person name="Dougan E. K."/>
            <person name="Thang M."/>
            <person name="Chan C."/>
        </authorList>
    </citation>
    <scope>NUCLEOTIDE SEQUENCE</scope>
</reference>
<keyword evidence="1" id="KW-0175">Coiled coil</keyword>
<name>A0AA36N9S0_9DINO</name>
<dbReference type="Proteomes" id="UP001178507">
    <property type="component" value="Unassembled WGS sequence"/>
</dbReference>
<evidence type="ECO:0000313" key="2">
    <source>
        <dbReference type="EMBL" id="CAJ1394493.1"/>
    </source>
</evidence>
<evidence type="ECO:0000256" key="1">
    <source>
        <dbReference type="SAM" id="Coils"/>
    </source>
</evidence>
<evidence type="ECO:0000313" key="3">
    <source>
        <dbReference type="Proteomes" id="UP001178507"/>
    </source>
</evidence>
<comment type="caution">
    <text evidence="2">The sequence shown here is derived from an EMBL/GenBank/DDBJ whole genome shotgun (WGS) entry which is preliminary data.</text>
</comment>
<dbReference type="AlphaFoldDB" id="A0AA36N9S0"/>